<dbReference type="AlphaFoldDB" id="A0A7W4NHV1"/>
<evidence type="ECO:0000313" key="1">
    <source>
        <dbReference type="EMBL" id="MBB2158021.1"/>
    </source>
</evidence>
<reference evidence="1 2" key="1">
    <citation type="submission" date="2020-04" db="EMBL/GenBank/DDBJ databases">
        <title>Description of novel Gluconacetobacter.</title>
        <authorList>
            <person name="Sombolestani A."/>
        </authorList>
    </citation>
    <scope>NUCLEOTIDE SEQUENCE [LARGE SCALE GENOMIC DNA]</scope>
    <source>
        <strain evidence="1 2">LMG 7603</strain>
    </source>
</reference>
<organism evidence="1 2">
    <name type="scientific">Gluconacetobacter diazotrophicus</name>
    <name type="common">Acetobacter diazotrophicus</name>
    <dbReference type="NCBI Taxonomy" id="33996"/>
    <lineage>
        <taxon>Bacteria</taxon>
        <taxon>Pseudomonadati</taxon>
        <taxon>Pseudomonadota</taxon>
        <taxon>Alphaproteobacteria</taxon>
        <taxon>Acetobacterales</taxon>
        <taxon>Acetobacteraceae</taxon>
        <taxon>Gluconacetobacter</taxon>
    </lineage>
</organism>
<proteinExistence type="predicted"/>
<protein>
    <submittedName>
        <fullName evidence="1">Uncharacterized protein</fullName>
    </submittedName>
</protein>
<dbReference type="EMBL" id="JABEQG010000053">
    <property type="protein sequence ID" value="MBB2158021.1"/>
    <property type="molecule type" value="Genomic_DNA"/>
</dbReference>
<dbReference type="Proteomes" id="UP000550787">
    <property type="component" value="Unassembled WGS sequence"/>
</dbReference>
<sequence length="95" mass="10063">MHGAAGQTECALRARGLVAGSRGVIEFGTGKCPDGLLELARSRSTLRLKTTICAIARHAYDGTILLVPGVPEAPNDDAAYDAVIAFRDRARQRLA</sequence>
<name>A0A7W4NHV1_GLUDI</name>
<evidence type="ECO:0000313" key="2">
    <source>
        <dbReference type="Proteomes" id="UP000550787"/>
    </source>
</evidence>
<comment type="caution">
    <text evidence="1">The sequence shown here is derived from an EMBL/GenBank/DDBJ whole genome shotgun (WGS) entry which is preliminary data.</text>
</comment>
<gene>
    <name evidence="1" type="ORF">HLH33_17260</name>
</gene>
<accession>A0A7W4NHV1</accession>
<dbReference type="RefSeq" id="WP_183116492.1">
    <property type="nucleotide sequence ID" value="NZ_JABEQG010000053.1"/>
</dbReference>